<proteinExistence type="predicted"/>
<evidence type="ECO:0000313" key="1">
    <source>
        <dbReference type="EMBL" id="ALG04366.1"/>
    </source>
</evidence>
<keyword evidence="1" id="KW-0238">DNA-binding</keyword>
<protein>
    <submittedName>
        <fullName evidence="1">Homeodomain transcription factor HD2</fullName>
    </submittedName>
</protein>
<name>A0A0N9HLA8_9BASI</name>
<sequence length="162" mass="18069">MLSPEGRFAAASQEMLSRLDKILPRARPPPCVPPATAVLELPSPHSLFPELKQLGCTQSTVHALDNLFSLLQVRLERNSRHHFAQTIQGLADVFDGDESAYVATQRVLRTRYARDYERAVVTTRNRMLEQVRAAIRATAETQTDDGGRGNFSAEVVELLERA</sequence>
<feature type="non-terminal residue" evidence="1">
    <location>
        <position position="162"/>
    </location>
</feature>
<dbReference type="EMBL" id="KR229937">
    <property type="protein sequence ID" value="ALG04366.1"/>
    <property type="molecule type" value="Genomic_DNA"/>
</dbReference>
<accession>A0A0N9HLA8</accession>
<keyword evidence="1" id="KW-0371">Homeobox</keyword>
<dbReference type="GO" id="GO:0003677">
    <property type="term" value="F:DNA binding"/>
    <property type="evidence" value="ECO:0007669"/>
    <property type="project" value="UniProtKB-KW"/>
</dbReference>
<reference evidence="1" key="1">
    <citation type="submission" date="2015-04" db="EMBL/GenBank/DDBJ databases">
        <title>Genomic Architecture Underlying Sex-Determination in the yeast Leucosporidium scottii: New Insights into the Evolution of Mating Systems in basidiomycetes.</title>
        <authorList>
            <person name="Maia T.M."/>
            <person name="Lopes S."/>
            <person name="Almeida J.M.G.C.F."/>
            <person name="Rosa L.H."/>
            <person name="Sampaio J.P."/>
            <person name="Goncalves P."/>
            <person name="Coelho M.A."/>
        </authorList>
    </citation>
    <scope>NUCLEOTIDE SEQUENCE</scope>
    <source>
        <strain evidence="1">CBS 9305</strain>
    </source>
</reference>
<gene>
    <name evidence="1" type="primary">HD2</name>
</gene>
<dbReference type="AlphaFoldDB" id="A0A0N9HLA8"/>
<organism evidence="1">
    <name type="scientific">Leucosporidium creatinivorum</name>
    <dbReference type="NCBI Taxonomy" id="106004"/>
    <lineage>
        <taxon>Eukaryota</taxon>
        <taxon>Fungi</taxon>
        <taxon>Dikarya</taxon>
        <taxon>Basidiomycota</taxon>
        <taxon>Pucciniomycotina</taxon>
        <taxon>Microbotryomycetes</taxon>
        <taxon>Leucosporidiales</taxon>
        <taxon>Leucosporidium</taxon>
    </lineage>
</organism>